<feature type="region of interest" description="Disordered" evidence="1">
    <location>
        <begin position="326"/>
        <end position="374"/>
    </location>
</feature>
<feature type="compositionally biased region" description="Polar residues" evidence="1">
    <location>
        <begin position="520"/>
        <end position="544"/>
    </location>
</feature>
<feature type="compositionally biased region" description="Polar residues" evidence="1">
    <location>
        <begin position="768"/>
        <end position="788"/>
    </location>
</feature>
<dbReference type="EMBL" id="JALJAT010000003">
    <property type="protein sequence ID" value="KAK4471222.1"/>
    <property type="molecule type" value="Genomic_DNA"/>
</dbReference>
<reference evidence="2" key="1">
    <citation type="submission" date="2022-04" db="EMBL/GenBank/DDBJ databases">
        <authorList>
            <person name="Xu L."/>
            <person name="Lv Z."/>
        </authorList>
    </citation>
    <scope>NUCLEOTIDE SEQUENCE</scope>
    <source>
        <strain evidence="2">LV_2022a</strain>
    </source>
</reference>
<feature type="compositionally biased region" description="Low complexity" evidence="1">
    <location>
        <begin position="545"/>
        <end position="557"/>
    </location>
</feature>
<name>A0AAE2D4T9_SCHME</name>
<feature type="compositionally biased region" description="Polar residues" evidence="1">
    <location>
        <begin position="166"/>
        <end position="175"/>
    </location>
</feature>
<evidence type="ECO:0000313" key="3">
    <source>
        <dbReference type="Proteomes" id="UP001292079"/>
    </source>
</evidence>
<reference evidence="2" key="2">
    <citation type="journal article" date="2023" name="Infect Dis Poverty">
        <title>Chromosome-scale genome of the human blood fluke Schistosoma mekongi and its implications for public health.</title>
        <authorList>
            <person name="Zhou M."/>
            <person name="Xu L."/>
            <person name="Xu D."/>
            <person name="Chen W."/>
            <person name="Khan J."/>
            <person name="Hu Y."/>
            <person name="Huang H."/>
            <person name="Wei H."/>
            <person name="Zhang Y."/>
            <person name="Chusongsang P."/>
            <person name="Tanasarnprasert K."/>
            <person name="Hu X."/>
            <person name="Limpanont Y."/>
            <person name="Lv Z."/>
        </authorList>
    </citation>
    <scope>NUCLEOTIDE SEQUENCE</scope>
    <source>
        <strain evidence="2">LV_2022a</strain>
    </source>
</reference>
<feature type="compositionally biased region" description="Low complexity" evidence="1">
    <location>
        <begin position="252"/>
        <end position="272"/>
    </location>
</feature>
<organism evidence="2 3">
    <name type="scientific">Schistosoma mekongi</name>
    <name type="common">Parasitic worm</name>
    <dbReference type="NCBI Taxonomy" id="38744"/>
    <lineage>
        <taxon>Eukaryota</taxon>
        <taxon>Metazoa</taxon>
        <taxon>Spiralia</taxon>
        <taxon>Lophotrochozoa</taxon>
        <taxon>Platyhelminthes</taxon>
        <taxon>Trematoda</taxon>
        <taxon>Digenea</taxon>
        <taxon>Strigeidida</taxon>
        <taxon>Schistosomatoidea</taxon>
        <taxon>Schistosomatidae</taxon>
        <taxon>Schistosoma</taxon>
    </lineage>
</organism>
<feature type="region of interest" description="Disordered" evidence="1">
    <location>
        <begin position="402"/>
        <end position="431"/>
    </location>
</feature>
<dbReference type="Pfam" id="PF21122">
    <property type="entry name" value="KA1_BRSK"/>
    <property type="match status" value="1"/>
</dbReference>
<feature type="region of interest" description="Disordered" evidence="1">
    <location>
        <begin position="768"/>
        <end position="811"/>
    </location>
</feature>
<feature type="compositionally biased region" description="Low complexity" evidence="1">
    <location>
        <begin position="509"/>
        <end position="519"/>
    </location>
</feature>
<sequence>MNNNNGSVTLSPAPAPGGITMPTLSSTNHNVGLLPVLTEVSSVFDQINHLSSINPNTISSTPSSSCLIPSSSVSAITTATTNTELNSVLTNSTISIKSSSKIAETRITTTDTTTTTSIATSNLTTTTGNVTTIISNNVDQHIEGLLTTDKQVVNNRSNKHTESLDDVQSSPNSTKPIHKEYDKDLNSAALSTALNHIYVSSASSTAPSSPIGGIQSIRRKCNSLAHSSSPPPLQSQSGHPMLHQNPKDVQFQQSPTQSPKSSQKLNSSSPNSNFCVNSNILREKQRTNGTANLQSDINGQSLKYSTLENPRVKSEIRKPRLDGLKTVDSITCGSPTQTTSSSSSTTNSPILSHTALSSAPPTSPTSGTTHQPWRVKLNNLKMSFLGSPRFHRKKSSLIHTTDQLNETPPSSPNSFTQSQWRSSGRSSGLEPSPLLTHKSWFNGFLTAASSHVITKGSQNAANAAAAAQDSAALAISIQSKCKEESGQIREEHEQTELQHENIDVNTARSSEQISSNSESVDNSKNSNTTYEGNNTAINNNTADLQYSTSQPSSPSYSCVSEGASKTHQYHYHPPHPHHHLHYHQTHQQSHHLNTTTDIQLNSNQLHLSSDSSNTKPIERRGLKPLISTEYRRAGSGSSLLARPVKLQVDMVRATGGISTGSGHQTNINSISSEREVYAVNFQLLSGPTRRFKRLCDQLQTALLSGTAHPNFVPHTALNSNTLVGGITSVTNVTTTTNVGPSILSPLTPSITSSSSNKAPSYLLDAQITGQSNSDSHSINSHMNQSSRFSNEEGLLSPKLVNPDETTSQKHTKISLPVVAPQPNETTLNSTPDSLVCQ</sequence>
<protein>
    <submittedName>
        <fullName evidence="2">Uncharacterized protein</fullName>
    </submittedName>
</protein>
<feature type="compositionally biased region" description="Basic residues" evidence="1">
    <location>
        <begin position="567"/>
        <end position="584"/>
    </location>
</feature>
<keyword evidence="3" id="KW-1185">Reference proteome</keyword>
<feature type="region of interest" description="Disordered" evidence="1">
    <location>
        <begin position="484"/>
        <end position="592"/>
    </location>
</feature>
<gene>
    <name evidence="2" type="ORF">MN116_004670</name>
</gene>
<accession>A0AAE2D4T9</accession>
<feature type="compositionally biased region" description="Low complexity" evidence="1">
    <location>
        <begin position="223"/>
        <end position="240"/>
    </location>
</feature>
<feature type="region of interest" description="Disordered" evidence="1">
    <location>
        <begin position="159"/>
        <end position="179"/>
    </location>
</feature>
<feature type="compositionally biased region" description="Low complexity" evidence="1">
    <location>
        <begin position="334"/>
        <end position="370"/>
    </location>
</feature>
<evidence type="ECO:0000256" key="1">
    <source>
        <dbReference type="SAM" id="MobiDB-lite"/>
    </source>
</evidence>
<dbReference type="Proteomes" id="UP001292079">
    <property type="component" value="Unassembled WGS sequence"/>
</dbReference>
<dbReference type="AlphaFoldDB" id="A0AAE2D4T9"/>
<proteinExistence type="predicted"/>
<comment type="caution">
    <text evidence="2">The sequence shown here is derived from an EMBL/GenBank/DDBJ whole genome shotgun (WGS) entry which is preliminary data.</text>
</comment>
<feature type="region of interest" description="Disordered" evidence="1">
    <location>
        <begin position="222"/>
        <end position="275"/>
    </location>
</feature>
<feature type="compositionally biased region" description="Low complexity" evidence="1">
    <location>
        <begin position="417"/>
        <end position="428"/>
    </location>
</feature>
<feature type="compositionally biased region" description="Polar residues" evidence="1">
    <location>
        <begin position="402"/>
        <end position="416"/>
    </location>
</feature>
<feature type="compositionally biased region" description="Basic and acidic residues" evidence="1">
    <location>
        <begin position="484"/>
        <end position="502"/>
    </location>
</feature>
<evidence type="ECO:0000313" key="2">
    <source>
        <dbReference type="EMBL" id="KAK4471222.1"/>
    </source>
</evidence>